<accession>D1BEN0</accession>
<feature type="region of interest" description="Disordered" evidence="6">
    <location>
        <begin position="328"/>
        <end position="362"/>
    </location>
</feature>
<proteinExistence type="inferred from homology"/>
<feature type="domain" description="RNA polymerase sigma-70 region 2" evidence="7">
    <location>
        <begin position="73"/>
        <end position="131"/>
    </location>
</feature>
<keyword evidence="2" id="KW-0805">Transcription regulation</keyword>
<feature type="domain" description="Putative zinc-finger" evidence="8">
    <location>
        <begin position="232"/>
        <end position="265"/>
    </location>
</feature>
<gene>
    <name evidence="9" type="ordered locus">Sked_34250</name>
</gene>
<feature type="compositionally biased region" description="Low complexity" evidence="6">
    <location>
        <begin position="480"/>
        <end position="516"/>
    </location>
</feature>
<dbReference type="InterPro" id="IPR007627">
    <property type="entry name" value="RNA_pol_sigma70_r2"/>
</dbReference>
<dbReference type="PANTHER" id="PTHR43133:SF8">
    <property type="entry name" value="RNA POLYMERASE SIGMA FACTOR HI_1459-RELATED"/>
    <property type="match status" value="1"/>
</dbReference>
<dbReference type="InterPro" id="IPR039425">
    <property type="entry name" value="RNA_pol_sigma-70-like"/>
</dbReference>
<evidence type="ECO:0000256" key="2">
    <source>
        <dbReference type="ARBA" id="ARBA00023015"/>
    </source>
</evidence>
<reference evidence="9 10" key="1">
    <citation type="journal article" date="2009" name="Stand. Genomic Sci.">
        <title>Complete genome sequence of Sanguibacter keddieii type strain (ST-74).</title>
        <authorList>
            <person name="Ivanova N."/>
            <person name="Sikorski J."/>
            <person name="Sims D."/>
            <person name="Brettin T."/>
            <person name="Detter J.C."/>
            <person name="Han C."/>
            <person name="Lapidus A."/>
            <person name="Copeland A."/>
            <person name="Glavina Del Rio T."/>
            <person name="Nolan M."/>
            <person name="Chen F."/>
            <person name="Lucas S."/>
            <person name="Tice H."/>
            <person name="Cheng J.F."/>
            <person name="Bruce D."/>
            <person name="Goodwin L."/>
            <person name="Pitluck S."/>
            <person name="Pati A."/>
            <person name="Mavromatis K."/>
            <person name="Chen A."/>
            <person name="Palaniappan K."/>
            <person name="D'haeseleer P."/>
            <person name="Chain P."/>
            <person name="Bristow J."/>
            <person name="Eisen J.A."/>
            <person name="Markowitz V."/>
            <person name="Hugenholtz P."/>
            <person name="Goker M."/>
            <person name="Pukall R."/>
            <person name="Klenk H.P."/>
            <person name="Kyrpides N.C."/>
        </authorList>
    </citation>
    <scope>NUCLEOTIDE SEQUENCE [LARGE SCALE GENOMIC DNA]</scope>
    <source>
        <strain evidence="10">ATCC 51767 / DSM 10542 / NCFB 3025 / ST-74</strain>
    </source>
</reference>
<protein>
    <submittedName>
        <fullName evidence="9">RNA polymerase sigma factor, sigma-70 family</fullName>
    </submittedName>
</protein>
<feature type="region of interest" description="Disordered" evidence="6">
    <location>
        <begin position="759"/>
        <end position="850"/>
    </location>
</feature>
<keyword evidence="10" id="KW-1185">Reference proteome</keyword>
<feature type="compositionally biased region" description="Polar residues" evidence="6">
    <location>
        <begin position="1"/>
        <end position="10"/>
    </location>
</feature>
<evidence type="ECO:0000256" key="6">
    <source>
        <dbReference type="SAM" id="MobiDB-lite"/>
    </source>
</evidence>
<dbReference type="eggNOG" id="COG3266">
    <property type="taxonomic scope" value="Bacteria"/>
</dbReference>
<evidence type="ECO:0000256" key="1">
    <source>
        <dbReference type="ARBA" id="ARBA00010641"/>
    </source>
</evidence>
<sequence length="850" mass="84875">MDQGRGQTDRQPPGGVAGGSGAPGRSARGRLRGGLGLPAGRTLDRLSDEELVARARAHAASDTSALDPFDVLWRRHADAGRRAAVGITRASDPDDLVQEAYLRIYSAVSRGKGPDGPFRPYLYQSIRNIAATWAARPRDDSVDLMPDLSDGTDISETVLEGTVTATAFRSLPARWQEVLWYSEVEGLEPADIAPMLALSPSAVSALAYRAREGLRRAWLQAHVSSTSLPAGCRWSAERMGDAHRGALSGTARARFDEHVDGCARCTIVLGEVDEVSKRLGLVLVPLLVGMPWAAFQTMTAAGAGPAVGSGTAVGAGAAVGSDAAMDSGAAAGSGAASSSVGSSPTAASPVRAHGRSAGATSRRVGSGALAVMVVAGLATVSGAVVLASNLAGGSEVAAGAPPAPPSTTSSPASPPVGAVPSEEGTVEEPVGDPEDSPTVEVPPVAPTRPWREIPDPPSTPEPQEPAAVPALPTLPPLAPYEPYEPAAPTDPTAPSEPTDPTGPSEPTDPTTEVPDVTGPAVPTLTGPPAGVPLTTFPTVSGVADPGVTVVLTTGDGASLTTAVADDAGAWSTPVCPDVTAAPGACLADVATLVVQAHALDESTGLSSEVSDALEWDFERPTLSVPAEAGPVVAGDVSVLLEGAAGQYVQVSIDGVPTGRYHLMPQSTPLVWSGATPGAHALSVRYVTVTGTGDAVRVTGFGPNRTSTVEVEPQPAPPGAVPPEEEPAGDAAAPRQPGDGNAGDVSADDTALVGEATVGETGVGEAEGGEKAAGEATGGAPGAAGLAPPDEATADGATAGAVAREGLDDIPTGSSADPQKSAPAPEVSPGSEAAPAPTPSEPHGETFGETR</sequence>
<dbReference type="InterPro" id="IPR014284">
    <property type="entry name" value="RNA_pol_sigma-70_dom"/>
</dbReference>
<feature type="region of interest" description="Disordered" evidence="6">
    <location>
        <begin position="697"/>
        <end position="746"/>
    </location>
</feature>
<feature type="compositionally biased region" description="Low complexity" evidence="6">
    <location>
        <begin position="395"/>
        <end position="422"/>
    </location>
</feature>
<feature type="compositionally biased region" description="Acidic residues" evidence="6">
    <location>
        <begin position="424"/>
        <end position="437"/>
    </location>
</feature>
<dbReference type="eggNOG" id="COG1595">
    <property type="taxonomic scope" value="Bacteria"/>
</dbReference>
<dbReference type="STRING" id="446469.Sked_34250"/>
<evidence type="ECO:0000256" key="3">
    <source>
        <dbReference type="ARBA" id="ARBA00023082"/>
    </source>
</evidence>
<dbReference type="InterPro" id="IPR013325">
    <property type="entry name" value="RNA_pol_sigma_r2"/>
</dbReference>
<dbReference type="EMBL" id="CP001819">
    <property type="protein sequence ID" value="ACZ23316.1"/>
    <property type="molecule type" value="Genomic_DNA"/>
</dbReference>
<dbReference type="InterPro" id="IPR036388">
    <property type="entry name" value="WH-like_DNA-bd_sf"/>
</dbReference>
<feature type="compositionally biased region" description="Low complexity" evidence="6">
    <location>
        <begin position="328"/>
        <end position="348"/>
    </location>
</feature>
<dbReference type="Pfam" id="PF04542">
    <property type="entry name" value="Sigma70_r2"/>
    <property type="match status" value="1"/>
</dbReference>
<dbReference type="KEGG" id="ske:Sked_34250"/>
<name>D1BEN0_SANKS</name>
<dbReference type="InterPro" id="IPR013324">
    <property type="entry name" value="RNA_pol_sigma_r3/r4-like"/>
</dbReference>
<comment type="similarity">
    <text evidence="1">Belongs to the sigma-70 factor family. ECF subfamily.</text>
</comment>
<evidence type="ECO:0000313" key="9">
    <source>
        <dbReference type="EMBL" id="ACZ23316.1"/>
    </source>
</evidence>
<dbReference type="PANTHER" id="PTHR43133">
    <property type="entry name" value="RNA POLYMERASE ECF-TYPE SIGMA FACTO"/>
    <property type="match status" value="1"/>
</dbReference>
<dbReference type="InterPro" id="IPR027383">
    <property type="entry name" value="Znf_put"/>
</dbReference>
<keyword evidence="5" id="KW-0804">Transcription</keyword>
<dbReference type="SUPFAM" id="SSF88659">
    <property type="entry name" value="Sigma3 and sigma4 domains of RNA polymerase sigma factors"/>
    <property type="match status" value="1"/>
</dbReference>
<feature type="region of interest" description="Disordered" evidence="6">
    <location>
        <begin position="1"/>
        <end position="39"/>
    </location>
</feature>
<dbReference type="Gene3D" id="1.10.1740.10">
    <property type="match status" value="1"/>
</dbReference>
<dbReference type="NCBIfam" id="TIGR02937">
    <property type="entry name" value="sigma70-ECF"/>
    <property type="match status" value="1"/>
</dbReference>
<dbReference type="GO" id="GO:0003677">
    <property type="term" value="F:DNA binding"/>
    <property type="evidence" value="ECO:0007669"/>
    <property type="project" value="UniProtKB-KW"/>
</dbReference>
<dbReference type="Pfam" id="PF13490">
    <property type="entry name" value="zf-HC2"/>
    <property type="match status" value="1"/>
</dbReference>
<dbReference type="GO" id="GO:0016987">
    <property type="term" value="F:sigma factor activity"/>
    <property type="evidence" value="ECO:0007669"/>
    <property type="project" value="UniProtKB-KW"/>
</dbReference>
<evidence type="ECO:0000259" key="7">
    <source>
        <dbReference type="Pfam" id="PF04542"/>
    </source>
</evidence>
<feature type="region of interest" description="Disordered" evidence="6">
    <location>
        <begin position="395"/>
        <end position="516"/>
    </location>
</feature>
<dbReference type="Proteomes" id="UP000000322">
    <property type="component" value="Chromosome"/>
</dbReference>
<dbReference type="OrthoDB" id="4990598at2"/>
<evidence type="ECO:0000256" key="5">
    <source>
        <dbReference type="ARBA" id="ARBA00023163"/>
    </source>
</evidence>
<dbReference type="Gene3D" id="1.10.10.10">
    <property type="entry name" value="Winged helix-like DNA-binding domain superfamily/Winged helix DNA-binding domain"/>
    <property type="match status" value="1"/>
</dbReference>
<evidence type="ECO:0000259" key="8">
    <source>
        <dbReference type="Pfam" id="PF13490"/>
    </source>
</evidence>
<dbReference type="GO" id="GO:0006352">
    <property type="term" value="P:DNA-templated transcription initiation"/>
    <property type="evidence" value="ECO:0007669"/>
    <property type="project" value="InterPro"/>
</dbReference>
<feature type="compositionally biased region" description="Low complexity" evidence="6">
    <location>
        <begin position="782"/>
        <end position="802"/>
    </location>
</feature>
<feature type="compositionally biased region" description="Basic and acidic residues" evidence="6">
    <location>
        <begin position="841"/>
        <end position="850"/>
    </location>
</feature>
<dbReference type="RefSeq" id="WP_012868384.1">
    <property type="nucleotide sequence ID" value="NC_013521.1"/>
</dbReference>
<dbReference type="HOGENOM" id="CLU_335512_0_0_11"/>
<keyword evidence="4" id="KW-0238">DNA-binding</keyword>
<evidence type="ECO:0000256" key="4">
    <source>
        <dbReference type="ARBA" id="ARBA00023125"/>
    </source>
</evidence>
<keyword evidence="3" id="KW-0731">Sigma factor</keyword>
<dbReference type="AlphaFoldDB" id="D1BEN0"/>
<evidence type="ECO:0000313" key="10">
    <source>
        <dbReference type="Proteomes" id="UP000000322"/>
    </source>
</evidence>
<organism evidence="9 10">
    <name type="scientific">Sanguibacter keddieii (strain ATCC 51767 / DSM 10542 / NCFB 3025 / ST-74)</name>
    <dbReference type="NCBI Taxonomy" id="446469"/>
    <lineage>
        <taxon>Bacteria</taxon>
        <taxon>Bacillati</taxon>
        <taxon>Actinomycetota</taxon>
        <taxon>Actinomycetes</taxon>
        <taxon>Micrococcales</taxon>
        <taxon>Sanguibacteraceae</taxon>
        <taxon>Sanguibacter</taxon>
    </lineage>
</organism>
<dbReference type="SUPFAM" id="SSF88946">
    <property type="entry name" value="Sigma2 domain of RNA polymerase sigma factors"/>
    <property type="match status" value="1"/>
</dbReference>